<dbReference type="Pfam" id="PF14604">
    <property type="entry name" value="SH3_9"/>
    <property type="match status" value="1"/>
</dbReference>
<dbReference type="GO" id="GO:0045211">
    <property type="term" value="C:postsynaptic membrane"/>
    <property type="evidence" value="ECO:0007669"/>
    <property type="project" value="TreeGrafter"/>
</dbReference>
<keyword evidence="13" id="KW-1185">Reference proteome</keyword>
<organism evidence="12 13">
    <name type="scientific">Cloeon dipterum</name>
    <dbReference type="NCBI Taxonomy" id="197152"/>
    <lineage>
        <taxon>Eukaryota</taxon>
        <taxon>Metazoa</taxon>
        <taxon>Ecdysozoa</taxon>
        <taxon>Arthropoda</taxon>
        <taxon>Hexapoda</taxon>
        <taxon>Insecta</taxon>
        <taxon>Pterygota</taxon>
        <taxon>Palaeoptera</taxon>
        <taxon>Ephemeroptera</taxon>
        <taxon>Pisciforma</taxon>
        <taxon>Baetidae</taxon>
        <taxon>Cloeon</taxon>
    </lineage>
</organism>
<comment type="similarity">
    <text evidence="2">Belongs to the ABP1 family.</text>
</comment>
<dbReference type="GO" id="GO:0030864">
    <property type="term" value="C:cortical actin cytoskeleton"/>
    <property type="evidence" value="ECO:0007669"/>
    <property type="project" value="TreeGrafter"/>
</dbReference>
<evidence type="ECO:0000259" key="10">
    <source>
        <dbReference type="PROSITE" id="PS50002"/>
    </source>
</evidence>
<accession>A0A8S1CBE5</accession>
<dbReference type="Pfam" id="PF00241">
    <property type="entry name" value="Cofilin_ADF"/>
    <property type="match status" value="1"/>
</dbReference>
<keyword evidence="7" id="KW-0206">Cytoskeleton</keyword>
<gene>
    <name evidence="12" type="ORF">CLODIP_2_CD06552</name>
</gene>
<keyword evidence="6" id="KW-0009">Actin-binding</keyword>
<evidence type="ECO:0008006" key="14">
    <source>
        <dbReference type="Google" id="ProtNLM"/>
    </source>
</evidence>
<evidence type="ECO:0000256" key="3">
    <source>
        <dbReference type="ARBA" id="ARBA00022443"/>
    </source>
</evidence>
<dbReference type="PRINTS" id="PR00452">
    <property type="entry name" value="SH3DOMAIN"/>
</dbReference>
<comment type="subcellular location">
    <subcellularLocation>
        <location evidence="1">Cytoplasm</location>
        <location evidence="1">Cytoskeleton</location>
    </subcellularLocation>
</comment>
<dbReference type="InterPro" id="IPR035717">
    <property type="entry name" value="Drebrin-like_SH3"/>
</dbReference>
<protein>
    <recommendedName>
        <fullName evidence="14">SH3 domain-containing protein</fullName>
    </recommendedName>
</protein>
<dbReference type="Gene3D" id="3.40.20.10">
    <property type="entry name" value="Severin"/>
    <property type="match status" value="1"/>
</dbReference>
<evidence type="ECO:0000256" key="8">
    <source>
        <dbReference type="PROSITE-ProRule" id="PRU00192"/>
    </source>
</evidence>
<proteinExistence type="inferred from homology"/>
<evidence type="ECO:0000313" key="13">
    <source>
        <dbReference type="Proteomes" id="UP000494165"/>
    </source>
</evidence>
<sequence length="383" mass="43293">MAVDLNKNKDSLVAAWREVVDDKNPIDWALYGYEGQTNVLKVVSKGDGGIEEMIEDLSSGKIMYGFVKVLDPKTSLPKCVLIIWQGEGAPMVRKGVCAKHVHDVSKVLHGAHITVNARNEDEVDPQIIIDKVAKSTGSDYSFKERAEPERAAPVGTRYEKQNPAKEINASERDRFWEKEELEEKKRQAEEKRKREEETKRIDQERIRLEEKSMEIMQQKEAEWTQKHPEPLKEEKIVPKSFVKPLKELNFNNGHTNVPAATEVEEEELSPLAQAQRTLASVASLDDAPAPMQLSPDNETPAEPSVVEERLESQAEEPPSKEDFGIRARALYDYQAADATEISFDPEDIITHIDMIDEGWWQGLGPDGSYGLFPANYVELVIDD</sequence>
<dbReference type="GO" id="GO:0030425">
    <property type="term" value="C:dendrite"/>
    <property type="evidence" value="ECO:0007669"/>
    <property type="project" value="TreeGrafter"/>
</dbReference>
<dbReference type="PROSITE" id="PS51263">
    <property type="entry name" value="ADF_H"/>
    <property type="match status" value="1"/>
</dbReference>
<feature type="compositionally biased region" description="Basic and acidic residues" evidence="9">
    <location>
        <begin position="306"/>
        <end position="323"/>
    </location>
</feature>
<dbReference type="InterPro" id="IPR001452">
    <property type="entry name" value="SH3_domain"/>
</dbReference>
<evidence type="ECO:0000259" key="11">
    <source>
        <dbReference type="PROSITE" id="PS51263"/>
    </source>
</evidence>
<dbReference type="InterPro" id="IPR029006">
    <property type="entry name" value="ADF-H/Gelsolin-like_dom_sf"/>
</dbReference>
<evidence type="ECO:0000256" key="1">
    <source>
        <dbReference type="ARBA" id="ARBA00004245"/>
    </source>
</evidence>
<reference evidence="12 13" key="1">
    <citation type="submission" date="2020-04" db="EMBL/GenBank/DDBJ databases">
        <authorList>
            <person name="Alioto T."/>
            <person name="Alioto T."/>
            <person name="Gomez Garrido J."/>
        </authorList>
    </citation>
    <scope>NUCLEOTIDE SEQUENCE [LARGE SCALE GENOMIC DNA]</scope>
</reference>
<evidence type="ECO:0000256" key="5">
    <source>
        <dbReference type="ARBA" id="ARBA00023054"/>
    </source>
</evidence>
<evidence type="ECO:0000256" key="9">
    <source>
        <dbReference type="SAM" id="MobiDB-lite"/>
    </source>
</evidence>
<dbReference type="EMBL" id="CADEPI010000022">
    <property type="protein sequence ID" value="CAB3365764.1"/>
    <property type="molecule type" value="Genomic_DNA"/>
</dbReference>
<dbReference type="CDD" id="cd11281">
    <property type="entry name" value="ADF_drebrin_like"/>
    <property type="match status" value="1"/>
</dbReference>
<dbReference type="GO" id="GO:0005884">
    <property type="term" value="C:actin filament"/>
    <property type="evidence" value="ECO:0007669"/>
    <property type="project" value="TreeGrafter"/>
</dbReference>
<feature type="domain" description="ADF-H" evidence="11">
    <location>
        <begin position="2"/>
        <end position="133"/>
    </location>
</feature>
<dbReference type="SMART" id="SM00326">
    <property type="entry name" value="SH3"/>
    <property type="match status" value="1"/>
</dbReference>
<feature type="region of interest" description="Disordered" evidence="9">
    <location>
        <begin position="279"/>
        <end position="323"/>
    </location>
</feature>
<dbReference type="PANTHER" id="PTHR10829:SF25">
    <property type="entry name" value="DREBRIN-LIKE PROTEIN"/>
    <property type="match status" value="1"/>
</dbReference>
<dbReference type="CDD" id="cd11960">
    <property type="entry name" value="SH3_Abp1_eu"/>
    <property type="match status" value="1"/>
</dbReference>
<feature type="region of interest" description="Disordered" evidence="9">
    <location>
        <begin position="139"/>
        <end position="200"/>
    </location>
</feature>
<dbReference type="SUPFAM" id="SSF50044">
    <property type="entry name" value="SH3-domain"/>
    <property type="match status" value="1"/>
</dbReference>
<comment type="caution">
    <text evidence="12">The sequence shown here is derived from an EMBL/GenBank/DDBJ whole genome shotgun (WGS) entry which is preliminary data.</text>
</comment>
<dbReference type="Proteomes" id="UP000494165">
    <property type="component" value="Unassembled WGS sequence"/>
</dbReference>
<dbReference type="GO" id="GO:0048812">
    <property type="term" value="P:neuron projection morphogenesis"/>
    <property type="evidence" value="ECO:0007669"/>
    <property type="project" value="TreeGrafter"/>
</dbReference>
<dbReference type="GO" id="GO:0051015">
    <property type="term" value="F:actin filament binding"/>
    <property type="evidence" value="ECO:0007669"/>
    <property type="project" value="TreeGrafter"/>
</dbReference>
<dbReference type="PROSITE" id="PS50002">
    <property type="entry name" value="SH3"/>
    <property type="match status" value="1"/>
</dbReference>
<dbReference type="GO" id="GO:0098974">
    <property type="term" value="P:postsynaptic actin cytoskeleton organization"/>
    <property type="evidence" value="ECO:0007669"/>
    <property type="project" value="TreeGrafter"/>
</dbReference>
<evidence type="ECO:0000256" key="6">
    <source>
        <dbReference type="ARBA" id="ARBA00023203"/>
    </source>
</evidence>
<dbReference type="InterPro" id="IPR036028">
    <property type="entry name" value="SH3-like_dom_sf"/>
</dbReference>
<dbReference type="GO" id="GO:0030427">
    <property type="term" value="C:site of polarized growth"/>
    <property type="evidence" value="ECO:0007669"/>
    <property type="project" value="TreeGrafter"/>
</dbReference>
<dbReference type="FunFam" id="2.30.30.40:FF:000046">
    <property type="entry name" value="Drebrin-like protein isoform B"/>
    <property type="match status" value="1"/>
</dbReference>
<dbReference type="GO" id="GO:0030027">
    <property type="term" value="C:lamellipodium"/>
    <property type="evidence" value="ECO:0007669"/>
    <property type="project" value="TreeGrafter"/>
</dbReference>
<dbReference type="InterPro" id="IPR002108">
    <property type="entry name" value="ADF-H"/>
</dbReference>
<keyword evidence="3 8" id="KW-0728">SH3 domain</keyword>
<evidence type="ECO:0000256" key="4">
    <source>
        <dbReference type="ARBA" id="ARBA00022490"/>
    </source>
</evidence>
<dbReference type="SUPFAM" id="SSF55753">
    <property type="entry name" value="Actin depolymerizing proteins"/>
    <property type="match status" value="1"/>
</dbReference>
<dbReference type="GO" id="GO:0014069">
    <property type="term" value="C:postsynaptic density"/>
    <property type="evidence" value="ECO:0007669"/>
    <property type="project" value="TreeGrafter"/>
</dbReference>
<keyword evidence="4" id="KW-0963">Cytoplasm</keyword>
<evidence type="ECO:0000313" key="12">
    <source>
        <dbReference type="EMBL" id="CAB3365764.1"/>
    </source>
</evidence>
<dbReference type="PANTHER" id="PTHR10829">
    <property type="entry name" value="CORTACTIN AND DREBRIN"/>
    <property type="match status" value="1"/>
</dbReference>
<evidence type="ECO:0000256" key="7">
    <source>
        <dbReference type="ARBA" id="ARBA00023212"/>
    </source>
</evidence>
<feature type="domain" description="SH3" evidence="10">
    <location>
        <begin position="322"/>
        <end position="382"/>
    </location>
</feature>
<dbReference type="GO" id="GO:0030833">
    <property type="term" value="P:regulation of actin filament polymerization"/>
    <property type="evidence" value="ECO:0007669"/>
    <property type="project" value="TreeGrafter"/>
</dbReference>
<dbReference type="AlphaFoldDB" id="A0A8S1CBE5"/>
<evidence type="ECO:0000256" key="2">
    <source>
        <dbReference type="ARBA" id="ARBA00011039"/>
    </source>
</evidence>
<dbReference type="GO" id="GO:0045773">
    <property type="term" value="P:positive regulation of axon extension"/>
    <property type="evidence" value="ECO:0007669"/>
    <property type="project" value="TreeGrafter"/>
</dbReference>
<dbReference type="SMART" id="SM00102">
    <property type="entry name" value="ADF"/>
    <property type="match status" value="1"/>
</dbReference>
<dbReference type="Gene3D" id="2.30.30.40">
    <property type="entry name" value="SH3 Domains"/>
    <property type="match status" value="1"/>
</dbReference>
<feature type="compositionally biased region" description="Basic and acidic residues" evidence="9">
    <location>
        <begin position="157"/>
        <end position="200"/>
    </location>
</feature>
<keyword evidence="5" id="KW-0175">Coiled coil</keyword>
<dbReference type="OrthoDB" id="5971719at2759"/>
<feature type="compositionally biased region" description="Basic and acidic residues" evidence="9">
    <location>
        <begin position="141"/>
        <end position="150"/>
    </location>
</feature>
<name>A0A8S1CBE5_9INSE</name>